<dbReference type="AlphaFoldDB" id="A0A7R8UQT2"/>
<dbReference type="Proteomes" id="UP000594454">
    <property type="component" value="Chromosome 3"/>
</dbReference>
<protein>
    <submittedName>
        <fullName evidence="1">Uncharacterized protein</fullName>
    </submittedName>
</protein>
<reference evidence="1 2" key="1">
    <citation type="submission" date="2020-11" db="EMBL/GenBank/DDBJ databases">
        <authorList>
            <person name="Wallbank WR R."/>
            <person name="Pardo Diaz C."/>
            <person name="Kozak K."/>
            <person name="Martin S."/>
            <person name="Jiggins C."/>
            <person name="Moest M."/>
            <person name="Warren A I."/>
            <person name="Generalovic N T."/>
            <person name="Byers J.R.P. K."/>
            <person name="Montejo-Kovacevich G."/>
            <person name="Yen C E."/>
        </authorList>
    </citation>
    <scope>NUCLEOTIDE SEQUENCE [LARGE SCALE GENOMIC DNA]</scope>
</reference>
<keyword evidence="2" id="KW-1185">Reference proteome</keyword>
<evidence type="ECO:0000313" key="2">
    <source>
        <dbReference type="Proteomes" id="UP000594454"/>
    </source>
</evidence>
<gene>
    <name evidence="1" type="ORF">HERILL_LOCUS7800</name>
</gene>
<dbReference type="EMBL" id="LR899011">
    <property type="protein sequence ID" value="CAD7084928.1"/>
    <property type="molecule type" value="Genomic_DNA"/>
</dbReference>
<sequence>MRLNRDVFVVIDFAVIPPLEDTKAKVLNVKLFEREHARPVNFSKVKQQKVYEVISNLKWKHSSPTLGPPRCLTVCFELIPVAVVIAVYFCMQAIWNSVDPGKPNVCLCSEVDGHGVLGIVMKDIAKEYTGYASLRQGLRCCSTGFSFYSTMWILLKRFIFN</sequence>
<name>A0A7R8UQT2_HERIL</name>
<proteinExistence type="predicted"/>
<evidence type="ECO:0000313" key="1">
    <source>
        <dbReference type="EMBL" id="CAD7084928.1"/>
    </source>
</evidence>
<accession>A0A7R8UQT2</accession>
<dbReference type="InParanoid" id="A0A7R8UQT2"/>
<organism evidence="1 2">
    <name type="scientific">Hermetia illucens</name>
    <name type="common">Black soldier fly</name>
    <dbReference type="NCBI Taxonomy" id="343691"/>
    <lineage>
        <taxon>Eukaryota</taxon>
        <taxon>Metazoa</taxon>
        <taxon>Ecdysozoa</taxon>
        <taxon>Arthropoda</taxon>
        <taxon>Hexapoda</taxon>
        <taxon>Insecta</taxon>
        <taxon>Pterygota</taxon>
        <taxon>Neoptera</taxon>
        <taxon>Endopterygota</taxon>
        <taxon>Diptera</taxon>
        <taxon>Brachycera</taxon>
        <taxon>Stratiomyomorpha</taxon>
        <taxon>Stratiomyidae</taxon>
        <taxon>Hermetiinae</taxon>
        <taxon>Hermetia</taxon>
    </lineage>
</organism>